<dbReference type="EMBL" id="LIAE01006952">
    <property type="protein sequence ID" value="PAV83535.1"/>
    <property type="molecule type" value="Genomic_DNA"/>
</dbReference>
<evidence type="ECO:0000313" key="5">
    <source>
        <dbReference type="Proteomes" id="UP000218231"/>
    </source>
</evidence>
<comment type="caution">
    <text evidence="4">The sequence shown here is derived from an EMBL/GenBank/DDBJ whole genome shotgun (WGS) entry which is preliminary data.</text>
</comment>
<feature type="chain" id="PRO_5012652151" description="Prohormone-4" evidence="3">
    <location>
        <begin position="23"/>
        <end position="191"/>
    </location>
</feature>
<reference evidence="4 5" key="1">
    <citation type="journal article" date="2017" name="Curr. Biol.">
        <title>Genome architecture and evolution of a unichromosomal asexual nematode.</title>
        <authorList>
            <person name="Fradin H."/>
            <person name="Zegar C."/>
            <person name="Gutwein M."/>
            <person name="Lucas J."/>
            <person name="Kovtun M."/>
            <person name="Corcoran D."/>
            <person name="Baugh L.R."/>
            <person name="Kiontke K."/>
            <person name="Gunsalus K."/>
            <person name="Fitch D.H."/>
            <person name="Piano F."/>
        </authorList>
    </citation>
    <scope>NUCLEOTIDE SEQUENCE [LARGE SCALE GENOMIC DNA]</scope>
    <source>
        <strain evidence="4">PF1309</strain>
    </source>
</reference>
<dbReference type="InterPro" id="IPR036055">
    <property type="entry name" value="LDL_receptor-like_sf"/>
</dbReference>
<dbReference type="InterPro" id="IPR002172">
    <property type="entry name" value="LDrepeatLR_classA_rpt"/>
</dbReference>
<evidence type="ECO:0008006" key="6">
    <source>
        <dbReference type="Google" id="ProtNLM"/>
    </source>
</evidence>
<dbReference type="Proteomes" id="UP000218231">
    <property type="component" value="Unassembled WGS sequence"/>
</dbReference>
<dbReference type="SUPFAM" id="SSF57424">
    <property type="entry name" value="LDL receptor-like module"/>
    <property type="match status" value="1"/>
</dbReference>
<sequence length="191" mass="20864">MSGSILHPVIFLSLSCLHFTLSFSIRDVMQVDGKRGETSAIICPTWHPFACPSGECLPIKYLCDGSADCSDSYDENHRMCTAFTRPPVEETAAFLQALLQAHGKDFLVKVFGNKAANNLEGMGGIDKAAVALSQSKTADQFANDIGLKAEDEKRMVMVMEGILNGNNGELSPNEAADFRFFVQKLQETGFF</sequence>
<dbReference type="STRING" id="2018661.A0A2A2LBS8"/>
<protein>
    <recommendedName>
        <fullName evidence="6">Prohormone-4</fullName>
    </recommendedName>
</protein>
<dbReference type="PANTHER" id="PTHR20967:SF0">
    <property type="entry name" value="PROHORMONE-4"/>
    <property type="match status" value="1"/>
</dbReference>
<evidence type="ECO:0000256" key="3">
    <source>
        <dbReference type="SAM" id="SignalP"/>
    </source>
</evidence>
<dbReference type="PROSITE" id="PS50068">
    <property type="entry name" value="LDLRA_2"/>
    <property type="match status" value="1"/>
</dbReference>
<organism evidence="4 5">
    <name type="scientific">Diploscapter pachys</name>
    <dbReference type="NCBI Taxonomy" id="2018661"/>
    <lineage>
        <taxon>Eukaryota</taxon>
        <taxon>Metazoa</taxon>
        <taxon>Ecdysozoa</taxon>
        <taxon>Nematoda</taxon>
        <taxon>Chromadorea</taxon>
        <taxon>Rhabditida</taxon>
        <taxon>Rhabditina</taxon>
        <taxon>Rhabditomorpha</taxon>
        <taxon>Rhabditoidea</taxon>
        <taxon>Rhabditidae</taxon>
        <taxon>Diploscapter</taxon>
    </lineage>
</organism>
<keyword evidence="3" id="KW-0732">Signal</keyword>
<dbReference type="OrthoDB" id="6239681at2759"/>
<dbReference type="PANTHER" id="PTHR20967">
    <property type="entry name" value="PROHORMONE-4"/>
    <property type="match status" value="1"/>
</dbReference>
<feature type="disulfide bond" evidence="2">
    <location>
        <begin position="51"/>
        <end position="69"/>
    </location>
</feature>
<dbReference type="CDD" id="cd00112">
    <property type="entry name" value="LDLa"/>
    <property type="match status" value="1"/>
</dbReference>
<dbReference type="AlphaFoldDB" id="A0A2A2LBS8"/>
<evidence type="ECO:0000313" key="4">
    <source>
        <dbReference type="EMBL" id="PAV83535.1"/>
    </source>
</evidence>
<dbReference type="Pfam" id="PF00057">
    <property type="entry name" value="Ldl_recept_a"/>
    <property type="match status" value="1"/>
</dbReference>
<evidence type="ECO:0000256" key="2">
    <source>
        <dbReference type="PROSITE-ProRule" id="PRU00124"/>
    </source>
</evidence>
<keyword evidence="1 2" id="KW-1015">Disulfide bond</keyword>
<keyword evidence="5" id="KW-1185">Reference proteome</keyword>
<dbReference type="Gene3D" id="4.10.400.10">
    <property type="entry name" value="Low-density Lipoprotein Receptor"/>
    <property type="match status" value="1"/>
</dbReference>
<gene>
    <name evidence="4" type="ORF">WR25_19894</name>
</gene>
<accession>A0A2A2LBS8</accession>
<name>A0A2A2LBS8_9BILA</name>
<dbReference type="InterPro" id="IPR053103">
    <property type="entry name" value="IDLSRF-like_peptide"/>
</dbReference>
<evidence type="ECO:0000256" key="1">
    <source>
        <dbReference type="ARBA" id="ARBA00023157"/>
    </source>
</evidence>
<proteinExistence type="predicted"/>
<comment type="caution">
    <text evidence="2">Lacks conserved residue(s) required for the propagation of feature annotation.</text>
</comment>
<feature type="signal peptide" evidence="3">
    <location>
        <begin position="1"/>
        <end position="22"/>
    </location>
</feature>
<dbReference type="SMART" id="SM00192">
    <property type="entry name" value="LDLa"/>
    <property type="match status" value="1"/>
</dbReference>